<dbReference type="InterPro" id="IPR023828">
    <property type="entry name" value="Peptidase_S8_Ser-AS"/>
</dbReference>
<dbReference type="InterPro" id="IPR008969">
    <property type="entry name" value="CarboxyPept-like_regulatory"/>
</dbReference>
<dbReference type="PROSITE" id="PS00138">
    <property type="entry name" value="SUBTILASE_SER"/>
    <property type="match status" value="1"/>
</dbReference>
<evidence type="ECO:0000313" key="9">
    <source>
        <dbReference type="Proteomes" id="UP000642748"/>
    </source>
</evidence>
<dbReference type="Proteomes" id="UP000642748">
    <property type="component" value="Unassembled WGS sequence"/>
</dbReference>
<evidence type="ECO:0000256" key="4">
    <source>
        <dbReference type="ARBA" id="ARBA00022801"/>
    </source>
</evidence>
<dbReference type="Gene3D" id="3.40.50.200">
    <property type="entry name" value="Peptidase S8/S53 domain"/>
    <property type="match status" value="1"/>
</dbReference>
<dbReference type="GO" id="GO:0004252">
    <property type="term" value="F:serine-type endopeptidase activity"/>
    <property type="evidence" value="ECO:0007669"/>
    <property type="project" value="InterPro"/>
</dbReference>
<dbReference type="Gene3D" id="2.60.40.1120">
    <property type="entry name" value="Carboxypeptidase-like, regulatory domain"/>
    <property type="match status" value="4"/>
</dbReference>
<dbReference type="PROSITE" id="PS51695">
    <property type="entry name" value="SEDOLISIN"/>
    <property type="match status" value="1"/>
</dbReference>
<dbReference type="Pfam" id="PF01344">
    <property type="entry name" value="Kelch_1"/>
    <property type="match status" value="1"/>
</dbReference>
<keyword evidence="9" id="KW-1185">Reference proteome</keyword>
<proteinExistence type="predicted"/>
<dbReference type="PANTHER" id="PTHR46344:SF27">
    <property type="entry name" value="KELCH REPEAT SUPERFAMILY PROTEIN"/>
    <property type="match status" value="1"/>
</dbReference>
<accession>A0A8J3QU72</accession>
<dbReference type="Pfam" id="PF24681">
    <property type="entry name" value="Kelch_KLHDC2_KLHL20_DRC7"/>
    <property type="match status" value="1"/>
</dbReference>
<feature type="chain" id="PRO_5039633905" description="Peptidase S53 domain-containing protein" evidence="6">
    <location>
        <begin position="20"/>
        <end position="1399"/>
    </location>
</feature>
<dbReference type="SUPFAM" id="SSF117281">
    <property type="entry name" value="Kelch motif"/>
    <property type="match status" value="1"/>
</dbReference>
<sequence length="1399" mass="141057">MTRLIAAAAALVLATLVTQVPRELASAAPAAGTQVATQALCGPPAPGRFTCFALRRTDVTRTDATKSAGAQARGTIQAAPDGYAPADLRSAYGLPADGGAGATVAIVDAFDDPNAEADLAVYRQQYGLPACTTDNGCFRKVDQQGGAGYPAPDDGWAGEISLDLDMVSAVAPQAHILLVEADDNGTDSLGTAVNTAVGLGARYVSNSYGAYGDDPSSPAYDEAYFDHPGTAIVASSADDGYGVAYPASSPYVTSVGGTSLTRDGSARGWSETVWNSVANTADGPHWGAPGSGCSQVEPKPQFQTDADCPGRSVADVSAVSDPATGVAVYNSFSDAGWNVYGGTSAASPIIAGVYADAGTPVAGSNPASYPYLSPGALNDVTTGDNASCSDRSLCGFGTTPDCTPRYECVAGPGYDGPTGLGTPNGLAAFRPGAHGTVAGTVTDASTGRPVAGASVTLGAYHVTTDSAGGYQFVVPAGSYPLAVTAYGYADRNLGDVDVADGASVTRDAALTPVPTQTISGTVRDGGGHGWGVYAKVTVDGVPGTAFTNPATGAYTVKVPMDHPYTVHATALYPGYQAASADVTVAESGATANLTLPLSTTGALAPGYAIAYHGGGLQSFDTSTTPDGWTVTNHTPAGGWQFDDPLNRGNSTGGTGHFAIVDDYALGWAQADTELVSPSYDFTAEKTPELDFDTALPSLYRLDDPTADVDVSTDNGQTWTTVWHHTDVINGPAHEVVPLNAFAGKPSVRVRFHFTGGLTGTWQLDNVAVGTRSLQTLPGGLLVGRVTDANTGAGVLGATVSDPTAPAGAGHSVATPGDPAQPNGLYWLFSGGTGKRQFTAGLPGFGYPAVTEKVSVAPDAVTTADFALHPGKLRVNENAVGDSVAWGASKTVSLTVKNTGGSPATITLGEQATGGAPSPAAGAARQRVKSRVTPLSVATGASGTAPAAGAPTDQAWQPVTDLPTGTYGGIATVIGGVLYAGLGEAPGGQWSNALYSYDQATASWTALASATTKRFGPAYGVIRGKLYVTGGRDAAGNPIVGGEVYDPAANTWSQIADAPVAYGNEGSAVLGDKLYVIGGCDWGGCGYNAVQVYDPATDTWSAGKPYPAPVSFPSCATVDGTLYCAGGAYEPANAVGTDTAAGYKLDPATGAWTRIADAPVDFWGATATAAGGRLLTAGGNVLSAGSLTNEAYAYDPATDAWSAMPNLPAPVMEAAGAIGWYVVGGLNGYGVPQAGAQKLPGYDAPHADVPWLAENAATLTIGAGKSATVKVTLDATAMGPADAGDHRANLLIDTDTPYGSVAVPFTMTVTAPAGWGELTGTVTGTGSPAAPLAGATVQVDTKNGHTTLSTDDKGQYRLWLPAKDNPLTVIVAATGYQPDTRTVKLVKGGVVTADFALAPR</sequence>
<name>A0A8J3QU72_9ACTN</name>
<dbReference type="Gene3D" id="2.60.120.260">
    <property type="entry name" value="Galactose-binding domain-like"/>
    <property type="match status" value="1"/>
</dbReference>
<dbReference type="InterPro" id="IPR030400">
    <property type="entry name" value="Sedolisin_dom"/>
</dbReference>
<dbReference type="SMART" id="SM00612">
    <property type="entry name" value="Kelch"/>
    <property type="match status" value="4"/>
</dbReference>
<gene>
    <name evidence="8" type="ORF">Raf01_40470</name>
</gene>
<dbReference type="SUPFAM" id="SSF49899">
    <property type="entry name" value="Concanavalin A-like lectins/glucanases"/>
    <property type="match status" value="1"/>
</dbReference>
<feature type="signal peptide" evidence="6">
    <location>
        <begin position="1"/>
        <end position="19"/>
    </location>
</feature>
<keyword evidence="3" id="KW-0677">Repeat</keyword>
<dbReference type="SUPFAM" id="SSF52743">
    <property type="entry name" value="Subtilisin-like"/>
    <property type="match status" value="1"/>
</dbReference>
<dbReference type="SUPFAM" id="SSF49464">
    <property type="entry name" value="Carboxypeptidase regulatory domain-like"/>
    <property type="match status" value="3"/>
</dbReference>
<evidence type="ECO:0000256" key="2">
    <source>
        <dbReference type="ARBA" id="ARBA00022670"/>
    </source>
</evidence>
<comment type="caution">
    <text evidence="8">The sequence shown here is derived from an EMBL/GenBank/DDBJ whole genome shotgun (WGS) entry which is preliminary data.</text>
</comment>
<evidence type="ECO:0000259" key="7">
    <source>
        <dbReference type="PROSITE" id="PS51695"/>
    </source>
</evidence>
<evidence type="ECO:0000256" key="5">
    <source>
        <dbReference type="ARBA" id="ARBA00022825"/>
    </source>
</evidence>
<keyword evidence="1" id="KW-0880">Kelch repeat</keyword>
<keyword evidence="2" id="KW-0645">Protease</keyword>
<dbReference type="InterPro" id="IPR036852">
    <property type="entry name" value="Peptidase_S8/S53_dom_sf"/>
</dbReference>
<organism evidence="8 9">
    <name type="scientific">Rugosimonospora africana</name>
    <dbReference type="NCBI Taxonomy" id="556532"/>
    <lineage>
        <taxon>Bacteria</taxon>
        <taxon>Bacillati</taxon>
        <taxon>Actinomycetota</taxon>
        <taxon>Actinomycetes</taxon>
        <taxon>Micromonosporales</taxon>
        <taxon>Micromonosporaceae</taxon>
        <taxon>Rugosimonospora</taxon>
    </lineage>
</organism>
<keyword evidence="6" id="KW-0732">Signal</keyword>
<dbReference type="CDD" id="cd04056">
    <property type="entry name" value="Peptidases_S53"/>
    <property type="match status" value="1"/>
</dbReference>
<dbReference type="InterPro" id="IPR006652">
    <property type="entry name" value="Kelch_1"/>
</dbReference>
<reference evidence="8" key="1">
    <citation type="submission" date="2021-01" db="EMBL/GenBank/DDBJ databases">
        <title>Whole genome shotgun sequence of Rugosimonospora africana NBRC 104875.</title>
        <authorList>
            <person name="Komaki H."/>
            <person name="Tamura T."/>
        </authorList>
    </citation>
    <scope>NUCLEOTIDE SEQUENCE</scope>
    <source>
        <strain evidence="8">NBRC 104875</strain>
    </source>
</reference>
<dbReference type="InterPro" id="IPR013320">
    <property type="entry name" value="ConA-like_dom_sf"/>
</dbReference>
<dbReference type="EMBL" id="BONZ01000038">
    <property type="protein sequence ID" value="GIH15875.1"/>
    <property type="molecule type" value="Genomic_DNA"/>
</dbReference>
<dbReference type="PANTHER" id="PTHR46344">
    <property type="entry name" value="OS02G0202900 PROTEIN"/>
    <property type="match status" value="1"/>
</dbReference>
<dbReference type="Gene3D" id="2.120.10.80">
    <property type="entry name" value="Kelch-type beta propeller"/>
    <property type="match status" value="2"/>
</dbReference>
<dbReference type="InterPro" id="IPR015915">
    <property type="entry name" value="Kelch-typ_b-propeller"/>
</dbReference>
<evidence type="ECO:0000256" key="6">
    <source>
        <dbReference type="SAM" id="SignalP"/>
    </source>
</evidence>
<keyword evidence="5" id="KW-0720">Serine protease</keyword>
<dbReference type="GO" id="GO:0006508">
    <property type="term" value="P:proteolysis"/>
    <property type="evidence" value="ECO:0007669"/>
    <property type="project" value="UniProtKB-KW"/>
</dbReference>
<evidence type="ECO:0000256" key="1">
    <source>
        <dbReference type="ARBA" id="ARBA00022441"/>
    </source>
</evidence>
<keyword evidence="4" id="KW-0378">Hydrolase</keyword>
<protein>
    <recommendedName>
        <fullName evidence="7">Peptidase S53 domain-containing protein</fullName>
    </recommendedName>
</protein>
<evidence type="ECO:0000313" key="8">
    <source>
        <dbReference type="EMBL" id="GIH15875.1"/>
    </source>
</evidence>
<dbReference type="Pfam" id="PF13620">
    <property type="entry name" value="CarboxypepD_reg"/>
    <property type="match status" value="2"/>
</dbReference>
<feature type="domain" description="Peptidase S53" evidence="7">
    <location>
        <begin position="82"/>
        <end position="435"/>
    </location>
</feature>
<evidence type="ECO:0000256" key="3">
    <source>
        <dbReference type="ARBA" id="ARBA00022737"/>
    </source>
</evidence>